<evidence type="ECO:0000313" key="2">
    <source>
        <dbReference type="Proteomes" id="UP001157006"/>
    </source>
</evidence>
<accession>A0AAV0ZVZ3</accession>
<gene>
    <name evidence="1" type="ORF">VFH_III015800</name>
</gene>
<reference evidence="1 2" key="1">
    <citation type="submission" date="2023-01" db="EMBL/GenBank/DDBJ databases">
        <authorList>
            <person name="Kreplak J."/>
        </authorList>
    </citation>
    <scope>NUCLEOTIDE SEQUENCE [LARGE SCALE GENOMIC DNA]</scope>
</reference>
<name>A0AAV0ZVZ3_VICFA</name>
<organism evidence="1 2">
    <name type="scientific">Vicia faba</name>
    <name type="common">Broad bean</name>
    <name type="synonym">Faba vulgaris</name>
    <dbReference type="NCBI Taxonomy" id="3906"/>
    <lineage>
        <taxon>Eukaryota</taxon>
        <taxon>Viridiplantae</taxon>
        <taxon>Streptophyta</taxon>
        <taxon>Embryophyta</taxon>
        <taxon>Tracheophyta</taxon>
        <taxon>Spermatophyta</taxon>
        <taxon>Magnoliopsida</taxon>
        <taxon>eudicotyledons</taxon>
        <taxon>Gunneridae</taxon>
        <taxon>Pentapetalae</taxon>
        <taxon>rosids</taxon>
        <taxon>fabids</taxon>
        <taxon>Fabales</taxon>
        <taxon>Fabaceae</taxon>
        <taxon>Papilionoideae</taxon>
        <taxon>50 kb inversion clade</taxon>
        <taxon>NPAAA clade</taxon>
        <taxon>Hologalegina</taxon>
        <taxon>IRL clade</taxon>
        <taxon>Fabeae</taxon>
        <taxon>Vicia</taxon>
    </lineage>
</organism>
<keyword evidence="2" id="KW-1185">Reference proteome</keyword>
<evidence type="ECO:0000313" key="1">
    <source>
        <dbReference type="EMBL" id="CAI8601894.1"/>
    </source>
</evidence>
<dbReference type="Proteomes" id="UP001157006">
    <property type="component" value="Chromosome 3"/>
</dbReference>
<dbReference type="PANTHER" id="PTHR38932">
    <property type="entry name" value="BNAC03G64660D PROTEIN"/>
    <property type="match status" value="1"/>
</dbReference>
<dbReference type="AlphaFoldDB" id="A0AAV0ZVZ3"/>
<dbReference type="EMBL" id="OX451738">
    <property type="protein sequence ID" value="CAI8601894.1"/>
    <property type="molecule type" value="Genomic_DNA"/>
</dbReference>
<sequence>MQPEQFQPQLMSKQRNIINTFYYFLFTQVRGPITRLSCKFQLLKYILSQFSTSYHLQTLISNQHIKCIQDGILSFLKLIESLHLEEEEYRSKSEPSICKKTMACPQHIITRRFTPSLKGMLKNNKQVREVPKENTRPSCVIRPRAVLSSPDNDELIGSINDLKNNISLTKRKKDARGAVVEGHAKVLANQRQSSTKSKGHV</sequence>
<proteinExistence type="predicted"/>
<protein>
    <submittedName>
        <fullName evidence="1">Uncharacterized protein</fullName>
    </submittedName>
</protein>
<dbReference type="PANTHER" id="PTHR38932:SF2">
    <property type="entry name" value="DUF3741 DOMAIN-CONTAINING PROTEIN"/>
    <property type="match status" value="1"/>
</dbReference>